<feature type="transmembrane region" description="Helical" evidence="6">
    <location>
        <begin position="126"/>
        <end position="147"/>
    </location>
</feature>
<dbReference type="GO" id="GO:0022857">
    <property type="term" value="F:transmembrane transporter activity"/>
    <property type="evidence" value="ECO:0007669"/>
    <property type="project" value="InterPro"/>
</dbReference>
<keyword evidence="5 6" id="KW-0472">Membrane</keyword>
<evidence type="ECO:0000256" key="3">
    <source>
        <dbReference type="ARBA" id="ARBA00022692"/>
    </source>
</evidence>
<dbReference type="AlphaFoldDB" id="A0A917G7L9"/>
<dbReference type="GO" id="GO:0005886">
    <property type="term" value="C:plasma membrane"/>
    <property type="evidence" value="ECO:0007669"/>
    <property type="project" value="UniProtKB-SubCell"/>
</dbReference>
<dbReference type="Pfam" id="PF02653">
    <property type="entry name" value="BPD_transp_2"/>
    <property type="match status" value="1"/>
</dbReference>
<feature type="transmembrane region" description="Helical" evidence="6">
    <location>
        <begin position="229"/>
        <end position="251"/>
    </location>
</feature>
<comment type="caution">
    <text evidence="7">The sequence shown here is derived from an EMBL/GenBank/DDBJ whole genome shotgun (WGS) entry which is preliminary data.</text>
</comment>
<feature type="transmembrane region" description="Helical" evidence="6">
    <location>
        <begin position="12"/>
        <end position="29"/>
    </location>
</feature>
<evidence type="ECO:0000313" key="8">
    <source>
        <dbReference type="Proteomes" id="UP000644756"/>
    </source>
</evidence>
<feature type="transmembrane region" description="Helical" evidence="6">
    <location>
        <begin position="200"/>
        <end position="222"/>
    </location>
</feature>
<dbReference type="PANTHER" id="PTHR32196:SF69">
    <property type="entry name" value="BRANCHED-CHAIN AMINO ACID TRANSPORT SYSTEM, PERMEASE PROTEIN"/>
    <property type="match status" value="1"/>
</dbReference>
<comment type="subcellular location">
    <subcellularLocation>
        <location evidence="1">Cell membrane</location>
        <topology evidence="1">Multi-pass membrane protein</topology>
    </subcellularLocation>
</comment>
<evidence type="ECO:0000313" key="7">
    <source>
        <dbReference type="EMBL" id="GGG25803.1"/>
    </source>
</evidence>
<accession>A0A917G7L9</accession>
<dbReference type="InterPro" id="IPR001851">
    <property type="entry name" value="ABC_transp_permease"/>
</dbReference>
<feature type="transmembrane region" description="Helical" evidence="6">
    <location>
        <begin position="86"/>
        <end position="106"/>
    </location>
</feature>
<feature type="transmembrane region" description="Helical" evidence="6">
    <location>
        <begin position="177"/>
        <end position="194"/>
    </location>
</feature>
<dbReference type="PANTHER" id="PTHR32196">
    <property type="entry name" value="ABC TRANSPORTER PERMEASE PROTEIN YPHD-RELATED-RELATED"/>
    <property type="match status" value="1"/>
</dbReference>
<reference evidence="7" key="2">
    <citation type="submission" date="2020-09" db="EMBL/GenBank/DDBJ databases">
        <authorList>
            <person name="Sun Q."/>
            <person name="Zhou Y."/>
        </authorList>
    </citation>
    <scope>NUCLEOTIDE SEQUENCE</scope>
    <source>
        <strain evidence="7">CGMCC 1.12987</strain>
    </source>
</reference>
<keyword evidence="4 6" id="KW-1133">Transmembrane helix</keyword>
<organism evidence="7 8">
    <name type="scientific">Paenibacillus abyssi</name>
    <dbReference type="NCBI Taxonomy" id="1340531"/>
    <lineage>
        <taxon>Bacteria</taxon>
        <taxon>Bacillati</taxon>
        <taxon>Bacillota</taxon>
        <taxon>Bacilli</taxon>
        <taxon>Bacillales</taxon>
        <taxon>Paenibacillaceae</taxon>
        <taxon>Paenibacillus</taxon>
    </lineage>
</organism>
<gene>
    <name evidence="7" type="ORF">GCM10010916_47800</name>
</gene>
<dbReference type="RefSeq" id="WP_188533611.1">
    <property type="nucleotide sequence ID" value="NZ_BMGR01000024.1"/>
</dbReference>
<evidence type="ECO:0000256" key="1">
    <source>
        <dbReference type="ARBA" id="ARBA00004651"/>
    </source>
</evidence>
<keyword evidence="2" id="KW-1003">Cell membrane</keyword>
<evidence type="ECO:0000256" key="6">
    <source>
        <dbReference type="SAM" id="Phobius"/>
    </source>
</evidence>
<keyword evidence="3 6" id="KW-0812">Transmembrane</keyword>
<dbReference type="CDD" id="cd06574">
    <property type="entry name" value="TM_PBP1_branched-chain-AA_like"/>
    <property type="match status" value="1"/>
</dbReference>
<sequence length="308" mass="32053">MLVSLTGAVELGLLYGLMALGVYITFRILDFPDLTVDGSFVTGGAIAAIMITQGYSPWLAGAAAFCGGLAAGACTGLLHTKGKINGLLSGILMMIALYSINMRIMGRPNISMLGVDIPFFAISSDVLRIGLIAVGVILIKLLLDAFLRTDLGLALRATGDNPRMIRSFGANTDTTKILGISLSNGLVALSGALITQQSGFADITIGVGMIVIGLASVIIGEAIVGARTVFWATMAALVGSIVYRIIYALALRVPWMDASDLKLITAVIVIVALVLPSSQRAWKQKNLAKKRSAELAAAASQRSAGGGR</sequence>
<dbReference type="Proteomes" id="UP000644756">
    <property type="component" value="Unassembled WGS sequence"/>
</dbReference>
<feature type="transmembrane region" description="Helical" evidence="6">
    <location>
        <begin position="58"/>
        <end position="79"/>
    </location>
</feature>
<protein>
    <submittedName>
        <fullName evidence="7">ABC transporter permease</fullName>
    </submittedName>
</protein>
<feature type="transmembrane region" description="Helical" evidence="6">
    <location>
        <begin position="263"/>
        <end position="282"/>
    </location>
</feature>
<evidence type="ECO:0000256" key="5">
    <source>
        <dbReference type="ARBA" id="ARBA00023136"/>
    </source>
</evidence>
<dbReference type="EMBL" id="BMGR01000024">
    <property type="protein sequence ID" value="GGG25803.1"/>
    <property type="molecule type" value="Genomic_DNA"/>
</dbReference>
<name>A0A917G7L9_9BACL</name>
<reference evidence="7" key="1">
    <citation type="journal article" date="2014" name="Int. J. Syst. Evol. Microbiol.">
        <title>Complete genome sequence of Corynebacterium casei LMG S-19264T (=DSM 44701T), isolated from a smear-ripened cheese.</title>
        <authorList>
            <consortium name="US DOE Joint Genome Institute (JGI-PGF)"/>
            <person name="Walter F."/>
            <person name="Albersmeier A."/>
            <person name="Kalinowski J."/>
            <person name="Ruckert C."/>
        </authorList>
    </citation>
    <scope>NUCLEOTIDE SEQUENCE</scope>
    <source>
        <strain evidence="7">CGMCC 1.12987</strain>
    </source>
</reference>
<evidence type="ECO:0000256" key="4">
    <source>
        <dbReference type="ARBA" id="ARBA00022989"/>
    </source>
</evidence>
<keyword evidence="8" id="KW-1185">Reference proteome</keyword>
<evidence type="ECO:0000256" key="2">
    <source>
        <dbReference type="ARBA" id="ARBA00022475"/>
    </source>
</evidence>
<proteinExistence type="predicted"/>